<proteinExistence type="predicted"/>
<evidence type="ECO:0000313" key="1">
    <source>
        <dbReference type="EMBL" id="MDX4957853.1"/>
    </source>
</evidence>
<name>A0AAJ2R8B7_DELAC</name>
<gene>
    <name evidence="1" type="ORF">SGN30_30915</name>
</gene>
<accession>A0AAJ2R8B7</accession>
<protein>
    <submittedName>
        <fullName evidence="1">Uncharacterized protein</fullName>
    </submittedName>
</protein>
<dbReference type="AlphaFoldDB" id="A0AAJ2R8B7"/>
<reference evidence="1" key="1">
    <citation type="submission" date="2023-11" db="EMBL/GenBank/DDBJ databases">
        <title>Identification and selenium tolerance of Delftia acidovorans R3-25.</title>
        <authorList>
            <person name="Zhang S."/>
            <person name="Liu Y."/>
            <person name="Guo Y."/>
        </authorList>
    </citation>
    <scope>NUCLEOTIDE SEQUENCE</scope>
    <source>
        <strain evidence="1">R3-25</strain>
    </source>
</reference>
<dbReference type="Proteomes" id="UP001287445">
    <property type="component" value="Unassembled WGS sequence"/>
</dbReference>
<evidence type="ECO:0000313" key="2">
    <source>
        <dbReference type="Proteomes" id="UP001287445"/>
    </source>
</evidence>
<organism evidence="1 2">
    <name type="scientific">Delftia acidovorans</name>
    <name type="common">Pseudomonas acidovorans</name>
    <name type="synonym">Comamonas acidovorans</name>
    <dbReference type="NCBI Taxonomy" id="80866"/>
    <lineage>
        <taxon>Bacteria</taxon>
        <taxon>Pseudomonadati</taxon>
        <taxon>Pseudomonadota</taxon>
        <taxon>Betaproteobacteria</taxon>
        <taxon>Burkholderiales</taxon>
        <taxon>Comamonadaceae</taxon>
        <taxon>Delftia</taxon>
    </lineage>
</organism>
<sequence length="108" mass="11914">MAMKTAVATTAGTHCGRFGEASGRYWESRPAPACTSFSACIGQLSDVGRQWLRACSMKHAGRKTSAKTQRTSLKNKRSSLFLQAMKMGQLFLPRSRLFHSQGFFCSSE</sequence>
<dbReference type="RefSeq" id="WP_238004203.1">
    <property type="nucleotide sequence ID" value="NZ_JAJPGF010000004.1"/>
</dbReference>
<comment type="caution">
    <text evidence="1">The sequence shown here is derived from an EMBL/GenBank/DDBJ whole genome shotgun (WGS) entry which is preliminary data.</text>
</comment>
<dbReference type="EMBL" id="JAWWMZ010000021">
    <property type="protein sequence ID" value="MDX4957853.1"/>
    <property type="molecule type" value="Genomic_DNA"/>
</dbReference>